<feature type="compositionally biased region" description="Basic and acidic residues" evidence="1">
    <location>
        <begin position="256"/>
        <end position="276"/>
    </location>
</feature>
<dbReference type="Proteomes" id="UP000034947">
    <property type="component" value="Unassembled WGS sequence"/>
</dbReference>
<sequence>MHSDSFLFQVLFSNFQQSSWLLAAALLQGMLTLLFPTILTLLPSFLILGSRVLDMILITYGYRPNPYMDGVIQQKVSAQCPDGTGNFGEKPSSQTVVVLFLGSKSNHPLGILSPGYRETVKLFTEMVRDMEANREEYTYITSTSWISNSDPTCNAAREVMTVFYFQSMDGLHKFAHGPIHRKGWDWWNRTAKEHPDISIMHEVYEAPAGHWENIYMNYKPSGFGAYAINPTASCSTNFLTYYGVCGRTATGKFPIKSRESSHHGATEGKTGHEPERQWIGNIVDASKMNMKSSNIRLGRE</sequence>
<evidence type="ECO:0000313" key="3">
    <source>
        <dbReference type="EMBL" id="KKK14663.1"/>
    </source>
</evidence>
<dbReference type="Pfam" id="PF13826">
    <property type="entry name" value="Monooxy_af470-like"/>
    <property type="match status" value="1"/>
</dbReference>
<feature type="transmembrane region" description="Helical" evidence="2">
    <location>
        <begin position="20"/>
        <end position="48"/>
    </location>
</feature>
<evidence type="ECO:0000256" key="1">
    <source>
        <dbReference type="SAM" id="MobiDB-lite"/>
    </source>
</evidence>
<dbReference type="OrthoDB" id="3202396at2759"/>
<dbReference type="InterPro" id="IPR025444">
    <property type="entry name" value="Monooxy_af470"/>
</dbReference>
<evidence type="ECO:0008006" key="5">
    <source>
        <dbReference type="Google" id="ProtNLM"/>
    </source>
</evidence>
<evidence type="ECO:0000256" key="2">
    <source>
        <dbReference type="SAM" id="Phobius"/>
    </source>
</evidence>
<accession>A0A0F8U544</accession>
<proteinExistence type="predicted"/>
<evidence type="ECO:0000313" key="4">
    <source>
        <dbReference type="Proteomes" id="UP000034947"/>
    </source>
</evidence>
<keyword evidence="2" id="KW-1133">Transmembrane helix</keyword>
<dbReference type="EMBL" id="JYKN01002929">
    <property type="protein sequence ID" value="KKK14663.1"/>
    <property type="molecule type" value="Genomic_DNA"/>
</dbReference>
<keyword evidence="2" id="KW-0812">Transmembrane</keyword>
<keyword evidence="4" id="KW-1185">Reference proteome</keyword>
<comment type="caution">
    <text evidence="3">The sequence shown here is derived from an EMBL/GenBank/DDBJ whole genome shotgun (WGS) entry which is preliminary data.</text>
</comment>
<name>A0A0F8U544_9EURO</name>
<keyword evidence="2" id="KW-0472">Membrane</keyword>
<dbReference type="AlphaFoldDB" id="A0A0F8U544"/>
<protein>
    <recommendedName>
        <fullName evidence="5">Monooxygenase</fullName>
    </recommendedName>
</protein>
<feature type="region of interest" description="Disordered" evidence="1">
    <location>
        <begin position="255"/>
        <end position="277"/>
    </location>
</feature>
<gene>
    <name evidence="3" type="ORF">AOCH_001103</name>
</gene>
<reference evidence="3 4" key="1">
    <citation type="submission" date="2015-02" db="EMBL/GenBank/DDBJ databases">
        <title>Draft Genome Sequences of Two Closely-Related Aflatoxigenic Aspergillus Species Obtained from the Cote d'Ivoire.</title>
        <authorList>
            <person name="Moore G.G."/>
            <person name="Beltz S.B."/>
            <person name="Mack B.M."/>
        </authorList>
    </citation>
    <scope>NUCLEOTIDE SEQUENCE [LARGE SCALE GENOMIC DNA]</scope>
    <source>
        <strain evidence="3 4">SRRC1432</strain>
    </source>
</reference>
<organism evidence="3 4">
    <name type="scientific">Aspergillus ochraceoroseus</name>
    <dbReference type="NCBI Taxonomy" id="138278"/>
    <lineage>
        <taxon>Eukaryota</taxon>
        <taxon>Fungi</taxon>
        <taxon>Dikarya</taxon>
        <taxon>Ascomycota</taxon>
        <taxon>Pezizomycotina</taxon>
        <taxon>Eurotiomycetes</taxon>
        <taxon>Eurotiomycetidae</taxon>
        <taxon>Eurotiales</taxon>
        <taxon>Aspergillaceae</taxon>
        <taxon>Aspergillus</taxon>
        <taxon>Aspergillus subgen. Nidulantes</taxon>
    </lineage>
</organism>
<dbReference type="VEuPathDB" id="FungiDB:P175DRAFT_0484756"/>